<evidence type="ECO:0000313" key="3">
    <source>
        <dbReference type="EMBL" id="CAB3834324.1"/>
    </source>
</evidence>
<reference evidence="3 4" key="1">
    <citation type="submission" date="2020-04" db="EMBL/GenBank/DDBJ databases">
        <authorList>
            <person name="De Canck E."/>
        </authorList>
    </citation>
    <scope>NUCLEOTIDE SEQUENCE [LARGE SCALE GENOMIC DNA]</scope>
    <source>
        <strain evidence="3 4">LMG 26858</strain>
    </source>
</reference>
<organism evidence="3 4">
    <name type="scientific">Achromobacter anxifer</name>
    <dbReference type="NCBI Taxonomy" id="1287737"/>
    <lineage>
        <taxon>Bacteria</taxon>
        <taxon>Pseudomonadati</taxon>
        <taxon>Pseudomonadota</taxon>
        <taxon>Betaproteobacteria</taxon>
        <taxon>Burkholderiales</taxon>
        <taxon>Alcaligenaceae</taxon>
        <taxon>Achromobacter</taxon>
    </lineage>
</organism>
<feature type="region of interest" description="Disordered" evidence="1">
    <location>
        <begin position="336"/>
        <end position="356"/>
    </location>
</feature>
<evidence type="ECO:0000313" key="4">
    <source>
        <dbReference type="Proteomes" id="UP000494117"/>
    </source>
</evidence>
<gene>
    <name evidence="3" type="ORF">LMG26858_00857</name>
</gene>
<protein>
    <recommendedName>
        <fullName evidence="2">DNA circulation N-terminal domain-containing protein</fullName>
    </recommendedName>
</protein>
<keyword evidence="4" id="KW-1185">Reference proteome</keyword>
<name>A0A6S7C633_9BURK</name>
<accession>A0A6S7C633</accession>
<dbReference type="EMBL" id="CADILG010000004">
    <property type="protein sequence ID" value="CAB3834324.1"/>
    <property type="molecule type" value="Genomic_DNA"/>
</dbReference>
<proteinExistence type="predicted"/>
<dbReference type="AlphaFoldDB" id="A0A6S7C633"/>
<dbReference type="Pfam" id="PF07157">
    <property type="entry name" value="DNA_circ_N"/>
    <property type="match status" value="1"/>
</dbReference>
<sequence>MSWEQNLQDASFKGVRFDCVMTRELDERDVAEYLYPYRDGGVTEDLGRGLRRLDLVAVLWGDDYDSRLQALLQKLEEPGPGELIHPIYGAMPDVQLKGKRVEHEAERPNYATVYLTFLEGGEENPFFVRQLPAQKADSASLFAQYSADLGASDFASFMSSLKTKPDFLVRLNAIRDATSTVLSSVRGLVDHWVTSGLDVADFPRAFVADLAGGLKSLVNLSRLTGDGLMPRWGALASALGDVVKLPKGIASGDTPARFDVALGADRAPVPMPPADLAAVDAVTKTTVATVITEAAADILAQQAENPTLAPAEIEQIANDTRGLVQQAVDAQRDLVVSDSQTPDGAHEPDSTISGRLDNDAQADRVQQAIQPLKNAAKSIQEAATEVINLLPPLRLRSIQSPANLRLQSFRWYGTHTRALEIARLNPNLRNPNDLQPGDTLYGFAK</sequence>
<dbReference type="InterPro" id="IPR009826">
    <property type="entry name" value="DNA_circ_N"/>
</dbReference>
<dbReference type="Proteomes" id="UP000494117">
    <property type="component" value="Unassembled WGS sequence"/>
</dbReference>
<dbReference type="RefSeq" id="WP_175205750.1">
    <property type="nucleotide sequence ID" value="NZ_CADILG010000004.1"/>
</dbReference>
<evidence type="ECO:0000256" key="1">
    <source>
        <dbReference type="SAM" id="MobiDB-lite"/>
    </source>
</evidence>
<evidence type="ECO:0000259" key="2">
    <source>
        <dbReference type="Pfam" id="PF07157"/>
    </source>
</evidence>
<feature type="domain" description="DNA circulation N-terminal" evidence="2">
    <location>
        <begin position="7"/>
        <end position="91"/>
    </location>
</feature>